<comment type="caution">
    <text evidence="10">The sequence shown here is derived from an EMBL/GenBank/DDBJ whole genome shotgun (WGS) entry which is preliminary data.</text>
</comment>
<keyword evidence="6" id="KW-0378">Hydrolase</keyword>
<evidence type="ECO:0000256" key="7">
    <source>
        <dbReference type="ARBA" id="ARBA00022989"/>
    </source>
</evidence>
<dbReference type="GO" id="GO:0006508">
    <property type="term" value="P:proteolysis"/>
    <property type="evidence" value="ECO:0007669"/>
    <property type="project" value="UniProtKB-KW"/>
</dbReference>
<proteinExistence type="inferred from homology"/>
<dbReference type="Gene3D" id="2.40.70.10">
    <property type="entry name" value="Acid Proteases"/>
    <property type="match status" value="1"/>
</dbReference>
<keyword evidence="3" id="KW-0645">Protease</keyword>
<dbReference type="GO" id="GO:0016020">
    <property type="term" value="C:membrane"/>
    <property type="evidence" value="ECO:0007669"/>
    <property type="project" value="UniProtKB-SubCell"/>
</dbReference>
<dbReference type="EMBL" id="LXQA010078207">
    <property type="protein sequence ID" value="MCI10935.1"/>
    <property type="molecule type" value="Genomic_DNA"/>
</dbReference>
<evidence type="ECO:0000256" key="2">
    <source>
        <dbReference type="ARBA" id="ARBA00007447"/>
    </source>
</evidence>
<dbReference type="AlphaFoldDB" id="A0A392PJ56"/>
<dbReference type="SUPFAM" id="SSF50630">
    <property type="entry name" value="Acid proteases"/>
    <property type="match status" value="1"/>
</dbReference>
<dbReference type="PANTHER" id="PTHR13683:SF375">
    <property type="entry name" value="PEPTIDASE A1 DOMAIN-CONTAINING PROTEIN"/>
    <property type="match status" value="1"/>
</dbReference>
<evidence type="ECO:0000256" key="3">
    <source>
        <dbReference type="ARBA" id="ARBA00022670"/>
    </source>
</evidence>
<sequence length="100" mass="10603">MSDRVHFDTVSQGVATKNSSAHIVFGNHRSGYFSKSEKTLDGVFGFGHQEISVISQLSAQGVTPRVFSHCQGGDINGGGALVLGEIVEPDIVYTPLVPSQ</sequence>
<comment type="similarity">
    <text evidence="2">Belongs to the peptidase A1 family.</text>
</comment>
<dbReference type="InterPro" id="IPR021109">
    <property type="entry name" value="Peptidase_aspartic_dom_sf"/>
</dbReference>
<evidence type="ECO:0000256" key="8">
    <source>
        <dbReference type="ARBA" id="ARBA00023136"/>
    </source>
</evidence>
<dbReference type="Pfam" id="PF14543">
    <property type="entry name" value="TAXi_N"/>
    <property type="match status" value="1"/>
</dbReference>
<keyword evidence="8" id="KW-0472">Membrane</keyword>
<dbReference type="InterPro" id="IPR001461">
    <property type="entry name" value="Aspartic_peptidase_A1"/>
</dbReference>
<name>A0A392PJ56_9FABA</name>
<feature type="domain" description="Xylanase inhibitor N-terminal" evidence="9">
    <location>
        <begin position="2"/>
        <end position="84"/>
    </location>
</feature>
<evidence type="ECO:0000256" key="5">
    <source>
        <dbReference type="ARBA" id="ARBA00022729"/>
    </source>
</evidence>
<evidence type="ECO:0000313" key="10">
    <source>
        <dbReference type="EMBL" id="MCI10935.1"/>
    </source>
</evidence>
<dbReference type="PANTHER" id="PTHR13683">
    <property type="entry name" value="ASPARTYL PROTEASES"/>
    <property type="match status" value="1"/>
</dbReference>
<evidence type="ECO:0000313" key="11">
    <source>
        <dbReference type="Proteomes" id="UP000265520"/>
    </source>
</evidence>
<accession>A0A392PJ56</accession>
<dbReference type="GO" id="GO:0004190">
    <property type="term" value="F:aspartic-type endopeptidase activity"/>
    <property type="evidence" value="ECO:0007669"/>
    <property type="project" value="InterPro"/>
</dbReference>
<keyword evidence="5" id="KW-0732">Signal</keyword>
<comment type="subcellular location">
    <subcellularLocation>
        <location evidence="1">Membrane</location>
    </subcellularLocation>
</comment>
<keyword evidence="11" id="KW-1185">Reference proteome</keyword>
<keyword evidence="4" id="KW-0812">Transmembrane</keyword>
<evidence type="ECO:0000259" key="9">
    <source>
        <dbReference type="Pfam" id="PF14543"/>
    </source>
</evidence>
<organism evidence="10 11">
    <name type="scientific">Trifolium medium</name>
    <dbReference type="NCBI Taxonomy" id="97028"/>
    <lineage>
        <taxon>Eukaryota</taxon>
        <taxon>Viridiplantae</taxon>
        <taxon>Streptophyta</taxon>
        <taxon>Embryophyta</taxon>
        <taxon>Tracheophyta</taxon>
        <taxon>Spermatophyta</taxon>
        <taxon>Magnoliopsida</taxon>
        <taxon>eudicotyledons</taxon>
        <taxon>Gunneridae</taxon>
        <taxon>Pentapetalae</taxon>
        <taxon>rosids</taxon>
        <taxon>fabids</taxon>
        <taxon>Fabales</taxon>
        <taxon>Fabaceae</taxon>
        <taxon>Papilionoideae</taxon>
        <taxon>50 kb inversion clade</taxon>
        <taxon>NPAAA clade</taxon>
        <taxon>Hologalegina</taxon>
        <taxon>IRL clade</taxon>
        <taxon>Trifolieae</taxon>
        <taxon>Trifolium</taxon>
    </lineage>
</organism>
<evidence type="ECO:0000256" key="6">
    <source>
        <dbReference type="ARBA" id="ARBA00022801"/>
    </source>
</evidence>
<dbReference type="Proteomes" id="UP000265520">
    <property type="component" value="Unassembled WGS sequence"/>
</dbReference>
<dbReference type="InterPro" id="IPR032861">
    <property type="entry name" value="TAXi_N"/>
</dbReference>
<evidence type="ECO:0000256" key="4">
    <source>
        <dbReference type="ARBA" id="ARBA00022692"/>
    </source>
</evidence>
<keyword evidence="7" id="KW-1133">Transmembrane helix</keyword>
<protein>
    <submittedName>
        <fullName evidence="10">Aspartic proteinase-like protein 2-like</fullName>
    </submittedName>
</protein>
<reference evidence="10 11" key="1">
    <citation type="journal article" date="2018" name="Front. Plant Sci.">
        <title>Red Clover (Trifolium pratense) and Zigzag Clover (T. medium) - A Picture of Genomic Similarities and Differences.</title>
        <authorList>
            <person name="Dluhosova J."/>
            <person name="Istvanek J."/>
            <person name="Nedelnik J."/>
            <person name="Repkova J."/>
        </authorList>
    </citation>
    <scope>NUCLEOTIDE SEQUENCE [LARGE SCALE GENOMIC DNA]</scope>
    <source>
        <strain evidence="11">cv. 10/8</strain>
        <tissue evidence="10">Leaf</tissue>
    </source>
</reference>
<evidence type="ECO:0000256" key="1">
    <source>
        <dbReference type="ARBA" id="ARBA00004370"/>
    </source>
</evidence>